<dbReference type="Pfam" id="PF00464">
    <property type="entry name" value="SHMT"/>
    <property type="match status" value="1"/>
</dbReference>
<sequence length="433" mass="47851">MDKSFNKGLDPELKKIVKDEWQRQQNHIELIASENYVSPAVLTLAGTILTNKYAEGYPGRRYYNGCKNVDKIENLAIERFKQLFNCNHKPGQCKKGNFHANVQPHSGSQANAEAYAAILRPGDTILGMELDAGGHLTHGYKINFSGKIYHGVNYGVSKKDEYLDYDEILKIAKECKPKIIVAGASAYSRLIDWSKFRKISDTVGAYLMVDMAHIAGLIAAGLHQNPICYADITTTTTHKTLRGPRGGAILCTEELKKKIDSAVFPGNQGGALEHIIAAKAQAFYEALTPEFKTYQMQVIKNVQALAKTFLDAKFHVVAGGTDNHLLTVNVTNINGLNGKEAVDILEKINIVANKNGVPFDPLPAVITSGVRFGSPAMTTRGFKEEQFIELGKIIISAWKLPKGINDDGLHELRKKVDILLNKFPIYEDIKLPQ</sequence>
<feature type="binding site" evidence="6">
    <location>
        <position position="253"/>
    </location>
    <ligand>
        <name>(6S)-5,6,7,8-tetrahydrofolate</name>
        <dbReference type="ChEBI" id="CHEBI:57453"/>
    </ligand>
</feature>
<proteinExistence type="inferred from homology"/>
<evidence type="ECO:0000256" key="5">
    <source>
        <dbReference type="ARBA" id="ARBA00022898"/>
    </source>
</evidence>
<dbReference type="HAMAP" id="MF_00051">
    <property type="entry name" value="SHMT"/>
    <property type="match status" value="1"/>
</dbReference>
<feature type="site" description="Plays an important role in substrate specificity" evidence="6">
    <location>
        <position position="238"/>
    </location>
</feature>
<evidence type="ECO:0000256" key="3">
    <source>
        <dbReference type="ARBA" id="ARBA00022563"/>
    </source>
</evidence>
<evidence type="ECO:0000256" key="6">
    <source>
        <dbReference type="HAMAP-Rule" id="MF_00051"/>
    </source>
</evidence>
<gene>
    <name evidence="6" type="primary">glyA</name>
    <name evidence="8" type="ORF">SAP269_07510</name>
</gene>
<evidence type="ECO:0000256" key="2">
    <source>
        <dbReference type="ARBA" id="ARBA00006376"/>
    </source>
</evidence>
<dbReference type="SUPFAM" id="SSF53383">
    <property type="entry name" value="PLP-dependent transferases"/>
    <property type="match status" value="1"/>
</dbReference>
<feature type="binding site" evidence="6">
    <location>
        <begin position="134"/>
        <end position="136"/>
    </location>
    <ligand>
        <name>(6S)-5,6,7,8-tetrahydrofolate</name>
        <dbReference type="ChEBI" id="CHEBI:57453"/>
    </ligand>
</feature>
<name>A0ABM8JLL9_9MOLU</name>
<comment type="caution">
    <text evidence="6">Lacks conserved residue(s) required for the propagation of feature annotation.</text>
</comment>
<accession>A0ABM8JLL9</accession>
<keyword evidence="9" id="KW-1185">Reference proteome</keyword>
<comment type="subunit">
    <text evidence="6">Homodimer.</text>
</comment>
<evidence type="ECO:0000313" key="9">
    <source>
        <dbReference type="Proteomes" id="UP001473424"/>
    </source>
</evidence>
<dbReference type="InterPro" id="IPR001085">
    <property type="entry name" value="Ser_HO-MeTrfase"/>
</dbReference>
<comment type="function">
    <text evidence="6">Catalyzes the reversible interconversion of serine and glycine with tetrahydrofolate (THF) serving as the one-carbon carrier. This reaction serves as the major source of one-carbon groups required for the biosynthesis of purines, thymidylate, methionine, and other important biomolecules. Also exhibits THF-independent aldolase activity toward beta-hydroxyamino acids, producing glycine and aldehydes, via a retro-aldol mechanism.</text>
</comment>
<comment type="subcellular location">
    <subcellularLocation>
        <location evidence="6">Cytoplasm</location>
    </subcellularLocation>
</comment>
<evidence type="ECO:0000313" key="8">
    <source>
        <dbReference type="EMBL" id="BET38162.1"/>
    </source>
</evidence>
<dbReference type="EC" id="2.1.2.1" evidence="6"/>
<dbReference type="CDD" id="cd00378">
    <property type="entry name" value="SHMT"/>
    <property type="match status" value="1"/>
</dbReference>
<dbReference type="PIRSF" id="PIRSF000412">
    <property type="entry name" value="SHMT"/>
    <property type="match status" value="1"/>
</dbReference>
<dbReference type="Gene3D" id="3.40.640.10">
    <property type="entry name" value="Type I PLP-dependent aspartate aminotransferase-like (Major domain)"/>
    <property type="match status" value="1"/>
</dbReference>
<organism evidence="8 9">
    <name type="scientific">Spiroplasma ixodetis</name>
    <dbReference type="NCBI Taxonomy" id="2141"/>
    <lineage>
        <taxon>Bacteria</taxon>
        <taxon>Bacillati</taxon>
        <taxon>Mycoplasmatota</taxon>
        <taxon>Mollicutes</taxon>
        <taxon>Entomoplasmatales</taxon>
        <taxon>Spiroplasmataceae</taxon>
        <taxon>Spiroplasma</taxon>
    </lineage>
</organism>
<dbReference type="EMBL" id="AP028955">
    <property type="protein sequence ID" value="BET38162.1"/>
    <property type="molecule type" value="Genomic_DNA"/>
</dbReference>
<dbReference type="InterPro" id="IPR039429">
    <property type="entry name" value="SHMT-like_dom"/>
</dbReference>
<evidence type="ECO:0000256" key="4">
    <source>
        <dbReference type="ARBA" id="ARBA00022679"/>
    </source>
</evidence>
<dbReference type="PANTHER" id="PTHR11680:SF35">
    <property type="entry name" value="SERINE HYDROXYMETHYLTRANSFERASE 1"/>
    <property type="match status" value="1"/>
</dbReference>
<reference evidence="9" key="1">
    <citation type="journal article" date="2024" name="FEMS Microbiol. Lett.">
        <title>Genomic insights into Spiroplasma endosymbionts that induce male-killing and protective phenotypes in the pea aphid.</title>
        <authorList>
            <person name="Arai H."/>
            <person name="Legeai F."/>
            <person name="Kageyama D."/>
            <person name="Sugio A."/>
            <person name="Simon J.C."/>
        </authorList>
    </citation>
    <scope>NUCLEOTIDE SEQUENCE [LARGE SCALE GENOMIC DNA]</scope>
    <source>
        <strain evidence="9">sAp269</strain>
    </source>
</reference>
<feature type="binding site" evidence="6">
    <location>
        <position position="130"/>
    </location>
    <ligand>
        <name>(6S)-5,6,7,8-tetrahydrofolate</name>
        <dbReference type="ChEBI" id="CHEBI:57453"/>
    </ligand>
</feature>
<evidence type="ECO:0000256" key="1">
    <source>
        <dbReference type="ARBA" id="ARBA00001933"/>
    </source>
</evidence>
<evidence type="ECO:0000259" key="7">
    <source>
        <dbReference type="Pfam" id="PF00464"/>
    </source>
</evidence>
<comment type="cofactor">
    <cofactor evidence="1 6">
        <name>pyridoxal 5'-phosphate</name>
        <dbReference type="ChEBI" id="CHEBI:597326"/>
    </cofactor>
</comment>
<keyword evidence="6" id="KW-0963">Cytoplasm</keyword>
<dbReference type="InterPro" id="IPR049943">
    <property type="entry name" value="Ser_HO-MeTrfase-like"/>
</dbReference>
<keyword evidence="5 6" id="KW-0663">Pyridoxal phosphate</keyword>
<dbReference type="Gene3D" id="3.90.1150.10">
    <property type="entry name" value="Aspartate Aminotransferase, domain 1"/>
    <property type="match status" value="1"/>
</dbReference>
<dbReference type="NCBIfam" id="NF000586">
    <property type="entry name" value="PRK00011.1"/>
    <property type="match status" value="1"/>
</dbReference>
<dbReference type="InterPro" id="IPR015421">
    <property type="entry name" value="PyrdxlP-dep_Trfase_major"/>
</dbReference>
<keyword evidence="3 6" id="KW-0554">One-carbon metabolism</keyword>
<feature type="modified residue" description="N6-(pyridoxal phosphate)lysine" evidence="6">
    <location>
        <position position="239"/>
    </location>
</feature>
<comment type="similarity">
    <text evidence="2 6">Belongs to the SHMT family.</text>
</comment>
<comment type="pathway">
    <text evidence="6">Amino-acid biosynthesis; glycine biosynthesis; glycine from L-serine: step 1/1.</text>
</comment>
<protein>
    <recommendedName>
        <fullName evidence="6">Serine hydroxymethyltransferase</fullName>
        <shortName evidence="6">SHMT</shortName>
        <shortName evidence="6">Serine methylase</shortName>
        <ecNumber evidence="6">2.1.2.1</ecNumber>
    </recommendedName>
</protein>
<dbReference type="PANTHER" id="PTHR11680">
    <property type="entry name" value="SERINE HYDROXYMETHYLTRANSFERASE"/>
    <property type="match status" value="1"/>
</dbReference>
<dbReference type="PROSITE" id="PS00096">
    <property type="entry name" value="SHMT"/>
    <property type="match status" value="1"/>
</dbReference>
<dbReference type="Proteomes" id="UP001473424">
    <property type="component" value="Chromosome"/>
</dbReference>
<comment type="pathway">
    <text evidence="6">One-carbon metabolism; tetrahydrofolate interconversion.</text>
</comment>
<keyword evidence="4 6" id="KW-0808">Transferase</keyword>
<comment type="catalytic activity">
    <reaction evidence="6">
        <text>(6R)-5,10-methylene-5,6,7,8-tetrahydrofolate + glycine + H2O = (6S)-5,6,7,8-tetrahydrofolate + L-serine</text>
        <dbReference type="Rhea" id="RHEA:15481"/>
        <dbReference type="ChEBI" id="CHEBI:15377"/>
        <dbReference type="ChEBI" id="CHEBI:15636"/>
        <dbReference type="ChEBI" id="CHEBI:33384"/>
        <dbReference type="ChEBI" id="CHEBI:57305"/>
        <dbReference type="ChEBI" id="CHEBI:57453"/>
        <dbReference type="EC" id="2.1.2.1"/>
    </reaction>
</comment>
<dbReference type="InterPro" id="IPR015422">
    <property type="entry name" value="PyrdxlP-dep_Trfase_small"/>
</dbReference>
<keyword evidence="6" id="KW-0028">Amino-acid biosynthesis</keyword>
<dbReference type="RefSeq" id="WP_353306863.1">
    <property type="nucleotide sequence ID" value="NZ_AP028955.1"/>
</dbReference>
<feature type="domain" description="Serine hydroxymethyltransferase-like" evidence="7">
    <location>
        <begin position="9"/>
        <end position="394"/>
    </location>
</feature>
<dbReference type="InterPro" id="IPR019798">
    <property type="entry name" value="Ser_HO-MeTrfase_PLP_BS"/>
</dbReference>
<dbReference type="InterPro" id="IPR015424">
    <property type="entry name" value="PyrdxlP-dep_Trfase"/>
</dbReference>